<dbReference type="Gene3D" id="3.40.50.10300">
    <property type="entry name" value="CoaB-like"/>
    <property type="match status" value="1"/>
</dbReference>
<comment type="similarity">
    <text evidence="3 4">In the C-terminal section; belongs to the PPC synthetase family.</text>
</comment>
<evidence type="ECO:0000256" key="4">
    <source>
        <dbReference type="RuleBase" id="RU364078"/>
    </source>
</evidence>
<proteinExistence type="inferred from homology"/>
<comment type="catalytic activity">
    <reaction evidence="3 4">
        <text>N-[(R)-4-phosphopantothenoyl]-L-cysteine + H(+) = (R)-4'-phosphopantetheine + CO2</text>
        <dbReference type="Rhea" id="RHEA:16793"/>
        <dbReference type="ChEBI" id="CHEBI:15378"/>
        <dbReference type="ChEBI" id="CHEBI:16526"/>
        <dbReference type="ChEBI" id="CHEBI:59458"/>
        <dbReference type="ChEBI" id="CHEBI:61723"/>
        <dbReference type="EC" id="4.1.1.36"/>
    </reaction>
</comment>
<keyword evidence="3" id="KW-0511">Multifunctional enzyme</keyword>
<dbReference type="GO" id="GO:0015941">
    <property type="term" value="P:pantothenate catabolic process"/>
    <property type="evidence" value="ECO:0007669"/>
    <property type="project" value="InterPro"/>
</dbReference>
<comment type="catalytic activity">
    <reaction evidence="3 4">
        <text>(R)-4'-phosphopantothenate + L-cysteine + CTP = N-[(R)-4-phosphopantothenoyl]-L-cysteine + CMP + diphosphate + H(+)</text>
        <dbReference type="Rhea" id="RHEA:19397"/>
        <dbReference type="ChEBI" id="CHEBI:10986"/>
        <dbReference type="ChEBI" id="CHEBI:15378"/>
        <dbReference type="ChEBI" id="CHEBI:33019"/>
        <dbReference type="ChEBI" id="CHEBI:35235"/>
        <dbReference type="ChEBI" id="CHEBI:37563"/>
        <dbReference type="ChEBI" id="CHEBI:59458"/>
        <dbReference type="ChEBI" id="CHEBI:60377"/>
        <dbReference type="EC" id="6.3.2.5"/>
    </reaction>
</comment>
<evidence type="ECO:0000259" key="6">
    <source>
        <dbReference type="Pfam" id="PF04127"/>
    </source>
</evidence>
<dbReference type="GO" id="GO:0015937">
    <property type="term" value="P:coenzyme A biosynthetic process"/>
    <property type="evidence" value="ECO:0007669"/>
    <property type="project" value="UniProtKB-UniRule"/>
</dbReference>
<gene>
    <name evidence="3 7" type="primary">coaBC</name>
    <name evidence="7" type="ORF">CRU91_00475</name>
</gene>
<dbReference type="OrthoDB" id="9802554at2"/>
<keyword evidence="3 4" id="KW-0288">FMN</keyword>
<comment type="cofactor">
    <cofactor evidence="3">
        <name>Mg(2+)</name>
        <dbReference type="ChEBI" id="CHEBI:18420"/>
    </cofactor>
</comment>
<dbReference type="EC" id="6.3.2.5" evidence="3"/>
<dbReference type="Proteomes" id="UP000252669">
    <property type="component" value="Unassembled WGS sequence"/>
</dbReference>
<dbReference type="SUPFAM" id="SSF102645">
    <property type="entry name" value="CoaB-like"/>
    <property type="match status" value="1"/>
</dbReference>
<organism evidence="7 8">
    <name type="scientific">Aliarcobacter vitoriensis</name>
    <dbReference type="NCBI Taxonomy" id="2011099"/>
    <lineage>
        <taxon>Bacteria</taxon>
        <taxon>Pseudomonadati</taxon>
        <taxon>Campylobacterota</taxon>
        <taxon>Epsilonproteobacteria</taxon>
        <taxon>Campylobacterales</taxon>
        <taxon>Arcobacteraceae</taxon>
        <taxon>Aliarcobacter</taxon>
    </lineage>
</organism>
<evidence type="ECO:0000256" key="3">
    <source>
        <dbReference type="HAMAP-Rule" id="MF_02225"/>
    </source>
</evidence>
<dbReference type="InterPro" id="IPR035929">
    <property type="entry name" value="CoaB-like_sf"/>
</dbReference>
<keyword evidence="3 4" id="KW-0436">Ligase</keyword>
<dbReference type="Pfam" id="PF02441">
    <property type="entry name" value="Flavoprotein"/>
    <property type="match status" value="1"/>
</dbReference>
<dbReference type="PANTHER" id="PTHR14359">
    <property type="entry name" value="HOMO-OLIGOMERIC FLAVIN CONTAINING CYS DECARBOXYLASE FAMILY"/>
    <property type="match status" value="1"/>
</dbReference>
<comment type="function">
    <text evidence="4">Catalyzes two steps in the biosynthesis of coenzyme A. In the first step cysteine is conjugated to 4'-phosphopantothenate to form 4-phosphopantothenoylcysteine, in the latter compound is decarboxylated to form 4'-phosphopantotheine.</text>
</comment>
<dbReference type="NCBIfam" id="TIGR00521">
    <property type="entry name" value="coaBC_dfp"/>
    <property type="match status" value="1"/>
</dbReference>
<dbReference type="HAMAP" id="MF_02225">
    <property type="entry name" value="CoaBC"/>
    <property type="match status" value="1"/>
</dbReference>
<feature type="active site" description="Proton donor" evidence="3">
    <location>
        <position position="159"/>
    </location>
</feature>
<keyword evidence="3" id="KW-0479">Metal-binding</keyword>
<dbReference type="AlphaFoldDB" id="A0A366MXK9"/>
<dbReference type="PANTHER" id="PTHR14359:SF6">
    <property type="entry name" value="PHOSPHOPANTOTHENOYLCYSTEINE DECARBOXYLASE"/>
    <property type="match status" value="1"/>
</dbReference>
<feature type="region of interest" description="Phosphopantothenate--cysteine ligase" evidence="3">
    <location>
        <begin position="192"/>
        <end position="404"/>
    </location>
</feature>
<dbReference type="InterPro" id="IPR007085">
    <property type="entry name" value="DNA/pantothenate-metab_flavo_C"/>
</dbReference>
<dbReference type="InterPro" id="IPR003382">
    <property type="entry name" value="Flavoprotein"/>
</dbReference>
<dbReference type="InterPro" id="IPR036551">
    <property type="entry name" value="Flavin_trans-like"/>
</dbReference>
<dbReference type="Pfam" id="PF04127">
    <property type="entry name" value="DFP"/>
    <property type="match status" value="1"/>
</dbReference>
<comment type="similarity">
    <text evidence="3 4">In the N-terminal section; belongs to the HFCD (homo-oligomeric flavin containing Cys decarboxylase) superfamily.</text>
</comment>
<dbReference type="Gene3D" id="3.40.50.1950">
    <property type="entry name" value="Flavin prenyltransferase-like"/>
    <property type="match status" value="1"/>
</dbReference>
<reference evidence="7 8" key="1">
    <citation type="submission" date="2017-10" db="EMBL/GenBank/DDBJ databases">
        <title>Genomics of the genus Arcobacter.</title>
        <authorList>
            <person name="Perez-Cataluna A."/>
            <person name="Figueras M.J."/>
        </authorList>
    </citation>
    <scope>NUCLEOTIDE SEQUENCE [LARGE SCALE GENOMIC DNA]</scope>
    <source>
        <strain evidence="7 8">CECT 9230</strain>
    </source>
</reference>
<feature type="domain" description="Flavoprotein" evidence="5">
    <location>
        <begin position="6"/>
        <end position="175"/>
    </location>
</feature>
<feature type="domain" description="DNA/pantothenate metabolism flavoprotein C-terminal" evidence="6">
    <location>
        <begin position="188"/>
        <end position="397"/>
    </location>
</feature>
<evidence type="ECO:0000313" key="8">
    <source>
        <dbReference type="Proteomes" id="UP000252669"/>
    </source>
</evidence>
<keyword evidence="8" id="KW-1185">Reference proteome</keyword>
<dbReference type="GO" id="GO:0010181">
    <property type="term" value="F:FMN binding"/>
    <property type="evidence" value="ECO:0007669"/>
    <property type="project" value="UniProtKB-UniRule"/>
</dbReference>
<dbReference type="GO" id="GO:0004632">
    <property type="term" value="F:phosphopantothenate--cysteine ligase activity"/>
    <property type="evidence" value="ECO:0007669"/>
    <property type="project" value="UniProtKB-UniRule"/>
</dbReference>
<dbReference type="GO" id="GO:0046872">
    <property type="term" value="F:metal ion binding"/>
    <property type="evidence" value="ECO:0007669"/>
    <property type="project" value="UniProtKB-KW"/>
</dbReference>
<dbReference type="EMBL" id="PDKB01000001">
    <property type="protein sequence ID" value="RBQ30152.1"/>
    <property type="molecule type" value="Genomic_DNA"/>
</dbReference>
<feature type="binding site" evidence="3">
    <location>
        <position position="284"/>
    </location>
    <ligand>
        <name>CTP</name>
        <dbReference type="ChEBI" id="CHEBI:37563"/>
    </ligand>
</feature>
<dbReference type="RefSeq" id="WP_113892311.1">
    <property type="nucleotide sequence ID" value="NZ_JANJGA010000002.1"/>
</dbReference>
<dbReference type="InterPro" id="IPR005252">
    <property type="entry name" value="CoaBC"/>
</dbReference>
<keyword evidence="3 4" id="KW-0285">Flavoprotein</keyword>
<feature type="binding site" evidence="3">
    <location>
        <position position="348"/>
    </location>
    <ligand>
        <name>CTP</name>
        <dbReference type="ChEBI" id="CHEBI:37563"/>
    </ligand>
</feature>
<keyword evidence="2 3" id="KW-0456">Lyase</keyword>
<comment type="caution">
    <text evidence="7">The sequence shown here is derived from an EMBL/GenBank/DDBJ whole genome shotgun (WGS) entry which is preliminary data.</text>
</comment>
<evidence type="ECO:0000313" key="7">
    <source>
        <dbReference type="EMBL" id="RBQ30152.1"/>
    </source>
</evidence>
<dbReference type="EC" id="4.1.1.36" evidence="3"/>
<evidence type="ECO:0000256" key="1">
    <source>
        <dbReference type="ARBA" id="ARBA00022793"/>
    </source>
</evidence>
<comment type="pathway">
    <text evidence="3 4">Cofactor biosynthesis; coenzyme A biosynthesis; CoA from (R)-pantothenate: step 3/5.</text>
</comment>
<accession>A0A366MXK9</accession>
<feature type="binding site" evidence="3">
    <location>
        <position position="328"/>
    </location>
    <ligand>
        <name>CTP</name>
        <dbReference type="ChEBI" id="CHEBI:37563"/>
    </ligand>
</feature>
<sequence length="404" mass="45205">MLLKDKKILVGVTGSIAIYKALELIRLYIKAGAVVRVIMTESAKKFINPITFEAISQNKVLDEISENWDKSQDYNHIDIGKWADIFVIAPTSANTINKLACGFADNLLLQTALAYTKTKLISPAANTNMINNPITKENLGKLKNYNYKIISSLVKELVCKDVGDGAMAEPKDIFDITCRELLKNRYWENRKVVLSGGGTLEKIDDVRYISNFSSGKMATSLATALYYFGADVSLVTTRGYENLPKNIDLKVVDSSQSMFLNLGEILVQKTQKKSFLFMVAAVSDYVPEKSFEGKLKKDSLGEVFNLNLVQNIDILNSLNKTDIISIGFKAEMDKENAKTNAQNMLKNKNLDAVCLNILDENNSFGSNDNKIELILKDKSIYFKGEKLEISFDILADLEKEFKEC</sequence>
<keyword evidence="1 3" id="KW-0210">Decarboxylase</keyword>
<comment type="caution">
    <text evidence="3">Lacks conserved residue(s) required for the propagation of feature annotation.</text>
</comment>
<evidence type="ECO:0000259" key="5">
    <source>
        <dbReference type="Pfam" id="PF02441"/>
    </source>
</evidence>
<name>A0A366MXK9_9BACT</name>
<dbReference type="GO" id="GO:0071513">
    <property type="term" value="C:phosphopantothenoylcysteine decarboxylase complex"/>
    <property type="evidence" value="ECO:0007669"/>
    <property type="project" value="TreeGrafter"/>
</dbReference>
<dbReference type="SUPFAM" id="SSF52507">
    <property type="entry name" value="Homo-oligomeric flavin-containing Cys decarboxylases, HFCD"/>
    <property type="match status" value="1"/>
</dbReference>
<keyword evidence="3" id="KW-0460">Magnesium</keyword>
<evidence type="ECO:0000256" key="2">
    <source>
        <dbReference type="ARBA" id="ARBA00023239"/>
    </source>
</evidence>
<feature type="region of interest" description="Phosphopantothenoylcysteine decarboxylase" evidence="3">
    <location>
        <begin position="1"/>
        <end position="191"/>
    </location>
</feature>
<dbReference type="UniPathway" id="UPA00241">
    <property type="reaction ID" value="UER00353"/>
</dbReference>
<comment type="function">
    <text evidence="3">Catalyzes two sequential steps in the biosynthesis of coenzyme A. In the first step cysteine is conjugated to 4'-phosphopantothenate to form 4-phosphopantothenoylcysteine. In the second step the latter compound is decarboxylated to form 4'-phosphopantotheine.</text>
</comment>
<dbReference type="GO" id="GO:0004633">
    <property type="term" value="F:phosphopantothenoylcysteine decarboxylase activity"/>
    <property type="evidence" value="ECO:0007669"/>
    <property type="project" value="UniProtKB-UniRule"/>
</dbReference>
<protein>
    <recommendedName>
        <fullName evidence="3">Coenzyme A biosynthesis bifunctional protein CoaBC</fullName>
    </recommendedName>
    <alternativeName>
        <fullName evidence="3">DNA/pantothenate metabolism flavoprotein</fullName>
    </alternativeName>
    <alternativeName>
        <fullName evidence="3">Phosphopantothenoylcysteine synthetase/decarboxylase</fullName>
        <shortName evidence="3">PPCS-PPCDC</shortName>
    </alternativeName>
    <domain>
        <recommendedName>
            <fullName evidence="3">Phosphopantothenoylcysteine decarboxylase</fullName>
            <shortName evidence="3">PPC decarboxylase</shortName>
            <shortName evidence="3">PPC-DC</shortName>
            <ecNumber evidence="3">4.1.1.36</ecNumber>
        </recommendedName>
        <alternativeName>
            <fullName evidence="3">CoaC</fullName>
        </alternativeName>
    </domain>
    <domain>
        <recommendedName>
            <fullName evidence="3">Phosphopantothenate--cysteine ligase</fullName>
            <ecNumber evidence="3">6.3.2.5</ecNumber>
        </recommendedName>
        <alternativeName>
            <fullName evidence="3">CoaB</fullName>
        </alternativeName>
        <alternativeName>
            <fullName evidence="3">Phosphopantothenoylcysteine synthetase</fullName>
            <shortName evidence="3">PPC synthetase</shortName>
            <shortName evidence="3">PPC-S</shortName>
        </alternativeName>
    </domain>
</protein>
<feature type="binding site" evidence="3">
    <location>
        <position position="294"/>
    </location>
    <ligand>
        <name>CTP</name>
        <dbReference type="ChEBI" id="CHEBI:37563"/>
    </ligand>
</feature>
<comment type="pathway">
    <text evidence="3 4">Cofactor biosynthesis; coenzyme A biosynthesis; CoA from (R)-pantothenate: step 2/5.</text>
</comment>
<comment type="cofactor">
    <cofactor evidence="3">
        <name>FMN</name>
        <dbReference type="ChEBI" id="CHEBI:58210"/>
    </cofactor>
    <text evidence="3">Binds 1 FMN per subunit.</text>
</comment>